<keyword evidence="3" id="KW-1185">Reference proteome</keyword>
<comment type="caution">
    <text evidence="2">The sequence shown here is derived from an EMBL/GenBank/DDBJ whole genome shotgun (WGS) entry which is preliminary data.</text>
</comment>
<name>A0A0L6V4L3_9BASI</name>
<dbReference type="Proteomes" id="UP000037035">
    <property type="component" value="Unassembled WGS sequence"/>
</dbReference>
<sequence length="307" mass="32755">MLPHSDHLSSGSLQEQLRSEDANLDTQVIRLMITTHVPQPEEGLHGSSFVECMDYSMTSFQLDPRVKEAHSQTASASAAPTSPTTPPAPAMHPFSRGFGNFVRKLSLIRAPPKRELPLTSPSGLLRLQSVSQNSSVGSAVALRRKKSDKRPRPVSAVVIQPGKAESWCPSFGKKAFTPSSTTSPISPSLSCSTSGSSTRSTLLKPRQAGPDAISGVGSGRPAARRSNSITQIHISSPVPVRSINKGSTTDPSGPSFEVLSRSSSTRRKISLSRRDPLSTKHLTPVSLSIFSRSIPSPRDTGSNIDQS</sequence>
<organism evidence="2 3">
    <name type="scientific">Puccinia sorghi</name>
    <dbReference type="NCBI Taxonomy" id="27349"/>
    <lineage>
        <taxon>Eukaryota</taxon>
        <taxon>Fungi</taxon>
        <taxon>Dikarya</taxon>
        <taxon>Basidiomycota</taxon>
        <taxon>Pucciniomycotina</taxon>
        <taxon>Pucciniomycetes</taxon>
        <taxon>Pucciniales</taxon>
        <taxon>Pucciniaceae</taxon>
        <taxon>Puccinia</taxon>
    </lineage>
</organism>
<feature type="region of interest" description="Disordered" evidence="1">
    <location>
        <begin position="67"/>
        <end position="87"/>
    </location>
</feature>
<feature type="region of interest" description="Disordered" evidence="1">
    <location>
        <begin position="1"/>
        <end position="21"/>
    </location>
</feature>
<dbReference type="AlphaFoldDB" id="A0A0L6V4L3"/>
<feature type="compositionally biased region" description="Polar residues" evidence="1">
    <location>
        <begin position="225"/>
        <end position="234"/>
    </location>
</feature>
<feature type="compositionally biased region" description="Low complexity" evidence="1">
    <location>
        <begin position="177"/>
        <end position="203"/>
    </location>
</feature>
<feature type="compositionally biased region" description="Polar residues" evidence="1">
    <location>
        <begin position="285"/>
        <end position="307"/>
    </location>
</feature>
<protein>
    <submittedName>
        <fullName evidence="2">Uncharacterized protein</fullName>
    </submittedName>
</protein>
<reference evidence="2 3" key="1">
    <citation type="submission" date="2015-08" db="EMBL/GenBank/DDBJ databases">
        <title>Next Generation Sequencing and Analysis of the Genome of Puccinia sorghi L Schw, the Causal Agent of Maize Common Rust.</title>
        <authorList>
            <person name="Rochi L."/>
            <person name="Burguener G."/>
            <person name="Darino M."/>
            <person name="Turjanski A."/>
            <person name="Kreff E."/>
            <person name="Dieguez M.J."/>
            <person name="Sacco F."/>
        </authorList>
    </citation>
    <scope>NUCLEOTIDE SEQUENCE [LARGE SCALE GENOMIC DNA]</scope>
    <source>
        <strain evidence="2 3">RO10H11247</strain>
    </source>
</reference>
<evidence type="ECO:0000313" key="2">
    <source>
        <dbReference type="EMBL" id="KNZ55693.1"/>
    </source>
</evidence>
<gene>
    <name evidence="2" type="ORF">VP01_2609g1</name>
</gene>
<dbReference type="VEuPathDB" id="FungiDB:VP01_2609g1"/>
<evidence type="ECO:0000256" key="1">
    <source>
        <dbReference type="SAM" id="MobiDB-lite"/>
    </source>
</evidence>
<evidence type="ECO:0000313" key="3">
    <source>
        <dbReference type="Proteomes" id="UP000037035"/>
    </source>
</evidence>
<accession>A0A0L6V4L3</accession>
<feature type="compositionally biased region" description="Low complexity" evidence="1">
    <location>
        <begin position="73"/>
        <end position="82"/>
    </location>
</feature>
<proteinExistence type="predicted"/>
<dbReference type="OrthoDB" id="2500902at2759"/>
<dbReference type="EMBL" id="LAVV01007512">
    <property type="protein sequence ID" value="KNZ55693.1"/>
    <property type="molecule type" value="Genomic_DNA"/>
</dbReference>
<feature type="region of interest" description="Disordered" evidence="1">
    <location>
        <begin position="177"/>
        <end position="307"/>
    </location>
</feature>